<keyword evidence="3" id="KW-1185">Reference proteome</keyword>
<evidence type="ECO:0000259" key="1">
    <source>
        <dbReference type="Pfam" id="PF01266"/>
    </source>
</evidence>
<dbReference type="PANTHER" id="PTHR13847">
    <property type="entry name" value="SARCOSINE DEHYDROGENASE-RELATED"/>
    <property type="match status" value="1"/>
</dbReference>
<dbReference type="Gene3D" id="3.30.9.10">
    <property type="entry name" value="D-Amino Acid Oxidase, subunit A, domain 2"/>
    <property type="match status" value="1"/>
</dbReference>
<organism evidence="2 3">
    <name type="scientific">Pustulibacterium marinum</name>
    <dbReference type="NCBI Taxonomy" id="1224947"/>
    <lineage>
        <taxon>Bacteria</taxon>
        <taxon>Pseudomonadati</taxon>
        <taxon>Bacteroidota</taxon>
        <taxon>Flavobacteriia</taxon>
        <taxon>Flavobacteriales</taxon>
        <taxon>Flavobacteriaceae</taxon>
        <taxon>Pustulibacterium</taxon>
    </lineage>
</organism>
<name>A0A1I7GRW4_9FLAO</name>
<dbReference type="GO" id="GO:0005737">
    <property type="term" value="C:cytoplasm"/>
    <property type="evidence" value="ECO:0007669"/>
    <property type="project" value="TreeGrafter"/>
</dbReference>
<feature type="domain" description="FAD dependent oxidoreductase" evidence="1">
    <location>
        <begin position="12"/>
        <end position="334"/>
    </location>
</feature>
<dbReference type="Proteomes" id="UP000199138">
    <property type="component" value="Unassembled WGS sequence"/>
</dbReference>
<dbReference type="EMBL" id="FPBK01000005">
    <property type="protein sequence ID" value="SFU51174.1"/>
    <property type="molecule type" value="Genomic_DNA"/>
</dbReference>
<dbReference type="SUPFAM" id="SSF51971">
    <property type="entry name" value="Nucleotide-binding domain"/>
    <property type="match status" value="1"/>
</dbReference>
<gene>
    <name evidence="2" type="ORF">SAMN05216480_105217</name>
</gene>
<sequence length="362" mass="41408">MSRFFIFVAMIDYVLVGSGLATISFAKELIEKDKSFVVIADESQQSSKVAGALFNPVILKRFTPVWKASEQLSAMLSTFRFYEEYFQDTFIESIPVLRKFASIEEQNLWFEATDNKLLSDYLSTKLISNSNPSLNVPHKYGEVLKTGKVDINKLITRFQDFLSGKDCFIKETFDHSELNNMDDGWKYKDLAFKNIVFCEGYGIHQNPFFNYLPLRGTKGELLVIKAPNLKLTEVVKSACFIIPLGDDLYKIGATYHHDTKNNEPSIEAKEELLEKLKGLLLCDFEIVDQLAGVRPTVADRRPLIGKHPKHDNMYILNGLGTRGVMIGPYIAKQLYDFIEDQIALDPVSDIKRFEKRWRKLNA</sequence>
<dbReference type="AlphaFoldDB" id="A0A1I7GRW4"/>
<dbReference type="Gene3D" id="3.50.50.60">
    <property type="entry name" value="FAD/NAD(P)-binding domain"/>
    <property type="match status" value="1"/>
</dbReference>
<reference evidence="2 3" key="1">
    <citation type="submission" date="2016-10" db="EMBL/GenBank/DDBJ databases">
        <authorList>
            <person name="de Groot N.N."/>
        </authorList>
    </citation>
    <scope>NUCLEOTIDE SEQUENCE [LARGE SCALE GENOMIC DNA]</scope>
    <source>
        <strain evidence="2 3">CGMCC 1.12333</strain>
    </source>
</reference>
<dbReference type="Pfam" id="PF01266">
    <property type="entry name" value="DAO"/>
    <property type="match status" value="1"/>
</dbReference>
<evidence type="ECO:0000313" key="2">
    <source>
        <dbReference type="EMBL" id="SFU51174.1"/>
    </source>
</evidence>
<protein>
    <submittedName>
        <fullName evidence="2">Glycine/D-amino acid oxidase</fullName>
    </submittedName>
</protein>
<dbReference type="SUPFAM" id="SSF54373">
    <property type="entry name" value="FAD-linked reductases, C-terminal domain"/>
    <property type="match status" value="1"/>
</dbReference>
<dbReference type="STRING" id="1224947.SAMN05216480_105217"/>
<accession>A0A1I7GRW4</accession>
<dbReference type="InterPro" id="IPR036188">
    <property type="entry name" value="FAD/NAD-bd_sf"/>
</dbReference>
<proteinExistence type="predicted"/>
<evidence type="ECO:0000313" key="3">
    <source>
        <dbReference type="Proteomes" id="UP000199138"/>
    </source>
</evidence>
<dbReference type="RefSeq" id="WP_317040072.1">
    <property type="nucleotide sequence ID" value="NZ_FPBK01000005.1"/>
</dbReference>
<dbReference type="InterPro" id="IPR006076">
    <property type="entry name" value="FAD-dep_OxRdtase"/>
</dbReference>